<evidence type="ECO:0000313" key="2">
    <source>
        <dbReference type="EMBL" id="MBY77598.1"/>
    </source>
</evidence>
<dbReference type="AlphaFoldDB" id="A0A2S2QIP5"/>
<reference evidence="2" key="1">
    <citation type="submission" date="2018-04" db="EMBL/GenBank/DDBJ databases">
        <title>Transcriptome assembly of Sipha flava.</title>
        <authorList>
            <person name="Scully E.D."/>
            <person name="Geib S.M."/>
            <person name="Palmer N.A."/>
            <person name="Koch K."/>
            <person name="Bradshaw J."/>
            <person name="Heng-Moss T."/>
            <person name="Sarath G."/>
        </authorList>
    </citation>
    <scope>NUCLEOTIDE SEQUENCE</scope>
</reference>
<name>A0A2S2QIP5_9HEMI</name>
<dbReference type="EMBL" id="GGMS01008395">
    <property type="protein sequence ID" value="MBY77598.1"/>
    <property type="molecule type" value="Transcribed_RNA"/>
</dbReference>
<feature type="chain" id="PRO_5015726404" description="RNA-directed DNA polymerase" evidence="1">
    <location>
        <begin position="27"/>
        <end position="118"/>
    </location>
</feature>
<organism evidence="2">
    <name type="scientific">Sipha flava</name>
    <name type="common">yellow sugarcane aphid</name>
    <dbReference type="NCBI Taxonomy" id="143950"/>
    <lineage>
        <taxon>Eukaryota</taxon>
        <taxon>Metazoa</taxon>
        <taxon>Ecdysozoa</taxon>
        <taxon>Arthropoda</taxon>
        <taxon>Hexapoda</taxon>
        <taxon>Insecta</taxon>
        <taxon>Pterygota</taxon>
        <taxon>Neoptera</taxon>
        <taxon>Paraneoptera</taxon>
        <taxon>Hemiptera</taxon>
        <taxon>Sternorrhyncha</taxon>
        <taxon>Aphidomorpha</taxon>
        <taxon>Aphidoidea</taxon>
        <taxon>Aphididae</taxon>
        <taxon>Sipha</taxon>
    </lineage>
</organism>
<evidence type="ECO:0000256" key="1">
    <source>
        <dbReference type="SAM" id="SignalP"/>
    </source>
</evidence>
<keyword evidence="1" id="KW-0732">Signal</keyword>
<proteinExistence type="predicted"/>
<gene>
    <name evidence="2" type="ORF">g.142851</name>
</gene>
<sequence>MVTNILIRTLTCQNLLVLSTPVQVKAQALTTYHIYSSRNFSNRIFNLTLLNIQSYMDSKSFSRPVRNENVIPIPKPSKNKFEVENYRPISLINTLSKLLEKIINKRQIWTLETDKRIT</sequence>
<protein>
    <recommendedName>
        <fullName evidence="3">RNA-directed DNA polymerase</fullName>
    </recommendedName>
</protein>
<evidence type="ECO:0008006" key="3">
    <source>
        <dbReference type="Google" id="ProtNLM"/>
    </source>
</evidence>
<feature type="signal peptide" evidence="1">
    <location>
        <begin position="1"/>
        <end position="26"/>
    </location>
</feature>
<accession>A0A2S2QIP5</accession>